<reference evidence="1 2" key="1">
    <citation type="submission" date="2017-04" db="EMBL/GenBank/DDBJ databases">
        <authorList>
            <person name="Afonso C.L."/>
            <person name="Miller P.J."/>
            <person name="Scott M.A."/>
            <person name="Spackman E."/>
            <person name="Goraichik I."/>
            <person name="Dimitrov K.M."/>
            <person name="Suarez D.L."/>
            <person name="Swayne D.E."/>
        </authorList>
    </citation>
    <scope>NUCLEOTIDE SEQUENCE [LARGE SCALE GENOMIC DNA]</scope>
    <source>
        <strain evidence="1 2">DSM 23236</strain>
    </source>
</reference>
<accession>A0A1W1XZN9</accession>
<keyword evidence="2" id="KW-1185">Reference proteome</keyword>
<proteinExistence type="predicted"/>
<organism evidence="1 2">
    <name type="scientific">Andreprevotia lacus DSM 23236</name>
    <dbReference type="NCBI Taxonomy" id="1121001"/>
    <lineage>
        <taxon>Bacteria</taxon>
        <taxon>Pseudomonadati</taxon>
        <taxon>Pseudomonadota</taxon>
        <taxon>Betaproteobacteria</taxon>
        <taxon>Neisseriales</taxon>
        <taxon>Chitinibacteraceae</taxon>
        <taxon>Andreprevotia</taxon>
    </lineage>
</organism>
<name>A0A1W1XZN9_9NEIS</name>
<evidence type="ECO:0000313" key="2">
    <source>
        <dbReference type="Proteomes" id="UP000192761"/>
    </source>
</evidence>
<sequence>MDISDECMDVLISLPPDFPYDELFELADLLERADVFVPGYLPPPCGTYNPDGFLYSRHVEQSGTVLLPDRNIVSRIVKVARSGVENEHDKLAAAILAYAQCVDMLIEPSISFHELAPHQGNI</sequence>
<evidence type="ECO:0000313" key="1">
    <source>
        <dbReference type="EMBL" id="SMC29386.1"/>
    </source>
</evidence>
<dbReference type="RefSeq" id="WP_084092738.1">
    <property type="nucleotide sequence ID" value="NZ_FWXD01000034.1"/>
</dbReference>
<dbReference type="Proteomes" id="UP000192761">
    <property type="component" value="Unassembled WGS sequence"/>
</dbReference>
<protein>
    <submittedName>
        <fullName evidence="1">Uncharacterized protein</fullName>
    </submittedName>
</protein>
<dbReference type="STRING" id="1121001.SAMN02745857_03802"/>
<gene>
    <name evidence="1" type="ORF">SAMN02745857_03802</name>
</gene>
<dbReference type="AlphaFoldDB" id="A0A1W1XZN9"/>
<dbReference type="OrthoDB" id="9763786at2"/>
<dbReference type="EMBL" id="FWXD01000034">
    <property type="protein sequence ID" value="SMC29386.1"/>
    <property type="molecule type" value="Genomic_DNA"/>
</dbReference>